<dbReference type="Proteomes" id="UP000685013">
    <property type="component" value="Chromosome 18"/>
</dbReference>
<name>A0AAV6M0V8_9ROSI</name>
<keyword evidence="2" id="KW-1185">Reference proteome</keyword>
<feature type="non-terminal residue" evidence="1">
    <location>
        <position position="1"/>
    </location>
</feature>
<organism evidence="1 2">
    <name type="scientific">Cucurbita argyrosperma subsp. sororia</name>
    <dbReference type="NCBI Taxonomy" id="37648"/>
    <lineage>
        <taxon>Eukaryota</taxon>
        <taxon>Viridiplantae</taxon>
        <taxon>Streptophyta</taxon>
        <taxon>Embryophyta</taxon>
        <taxon>Tracheophyta</taxon>
        <taxon>Spermatophyta</taxon>
        <taxon>Magnoliopsida</taxon>
        <taxon>eudicotyledons</taxon>
        <taxon>Gunneridae</taxon>
        <taxon>Pentapetalae</taxon>
        <taxon>rosids</taxon>
        <taxon>fabids</taxon>
        <taxon>Cucurbitales</taxon>
        <taxon>Cucurbitaceae</taxon>
        <taxon>Cucurbiteae</taxon>
        <taxon>Cucurbita</taxon>
    </lineage>
</organism>
<dbReference type="EMBL" id="JAGKQH010000018">
    <property type="protein sequence ID" value="KAG6573515.1"/>
    <property type="molecule type" value="Genomic_DNA"/>
</dbReference>
<comment type="caution">
    <text evidence="1">The sequence shown here is derived from an EMBL/GenBank/DDBJ whole genome shotgun (WGS) entry which is preliminary data.</text>
</comment>
<evidence type="ECO:0000313" key="1">
    <source>
        <dbReference type="EMBL" id="KAG6573515.1"/>
    </source>
</evidence>
<gene>
    <name evidence="1" type="ORF">SDJN03_27402</name>
</gene>
<evidence type="ECO:0000313" key="2">
    <source>
        <dbReference type="Proteomes" id="UP000685013"/>
    </source>
</evidence>
<dbReference type="AlphaFoldDB" id="A0AAV6M0V8"/>
<sequence length="79" mass="9042">MMLSPDSQPLASHLYLLIHSLLPVNSEYSPPLSDLFQCFQVKVLRNSEYSPPLSDLILYHFLPLWEDLENLVFVPPDAS</sequence>
<accession>A0AAV6M0V8</accession>
<proteinExistence type="predicted"/>
<protein>
    <submittedName>
        <fullName evidence="1">Uncharacterized protein</fullName>
    </submittedName>
</protein>
<reference evidence="1 2" key="1">
    <citation type="journal article" date="2021" name="Hortic Res">
        <title>The domestication of Cucurbita argyrosperma as revealed by the genome of its wild relative.</title>
        <authorList>
            <person name="Barrera-Redondo J."/>
            <person name="Sanchez-de la Vega G."/>
            <person name="Aguirre-Liguori J.A."/>
            <person name="Castellanos-Morales G."/>
            <person name="Gutierrez-Guerrero Y.T."/>
            <person name="Aguirre-Dugua X."/>
            <person name="Aguirre-Planter E."/>
            <person name="Tenaillon M.I."/>
            <person name="Lira-Saade R."/>
            <person name="Eguiarte L.E."/>
        </authorList>
    </citation>
    <scope>NUCLEOTIDE SEQUENCE [LARGE SCALE GENOMIC DNA]</scope>
    <source>
        <strain evidence="1">JBR-2021</strain>
    </source>
</reference>